<dbReference type="RefSeq" id="WP_319688917.1">
    <property type="nucleotide sequence ID" value="NZ_JARAWN010000007.1"/>
</dbReference>
<evidence type="ECO:0000313" key="2">
    <source>
        <dbReference type="Proteomes" id="UP001273589"/>
    </source>
</evidence>
<accession>A0AAJ2PJH3</accession>
<protein>
    <recommendedName>
        <fullName evidence="3">Transposase</fullName>
    </recommendedName>
</protein>
<sequence length="41" mass="4190">MIDSQSVTAGAVVGCDSRGIDGGKPINGRKRYVVVDLGQLG</sequence>
<evidence type="ECO:0000313" key="1">
    <source>
        <dbReference type="EMBL" id="MDX3128667.1"/>
    </source>
</evidence>
<comment type="caution">
    <text evidence="1">The sequence shown here is derived from an EMBL/GenBank/DDBJ whole genome shotgun (WGS) entry which is preliminary data.</text>
</comment>
<dbReference type="EMBL" id="JARAWN010000007">
    <property type="protein sequence ID" value="MDX3128667.1"/>
    <property type="molecule type" value="Genomic_DNA"/>
</dbReference>
<dbReference type="Proteomes" id="UP001273589">
    <property type="component" value="Unassembled WGS sequence"/>
</dbReference>
<organism evidence="1 2">
    <name type="scientific">Streptomyces europaeiscabiei</name>
    <dbReference type="NCBI Taxonomy" id="146819"/>
    <lineage>
        <taxon>Bacteria</taxon>
        <taxon>Bacillati</taxon>
        <taxon>Actinomycetota</taxon>
        <taxon>Actinomycetes</taxon>
        <taxon>Kitasatosporales</taxon>
        <taxon>Streptomycetaceae</taxon>
        <taxon>Streptomyces</taxon>
    </lineage>
</organism>
<evidence type="ECO:0008006" key="3">
    <source>
        <dbReference type="Google" id="ProtNLM"/>
    </source>
</evidence>
<proteinExistence type="predicted"/>
<reference evidence="1" key="1">
    <citation type="journal article" date="2023" name="Microb. Genom.">
        <title>Mesoterricola silvestris gen. nov., sp. nov., Mesoterricola sediminis sp. nov., Geothrix oryzae sp. nov., Geothrix edaphica sp. nov., Geothrix rubra sp. nov., and Geothrix limicola sp. nov., six novel members of Acidobacteriota isolated from soils.</title>
        <authorList>
            <person name="Weisberg A.J."/>
            <person name="Pearce E."/>
            <person name="Kramer C.G."/>
            <person name="Chang J.H."/>
            <person name="Clarke C.R."/>
        </authorList>
    </citation>
    <scope>NUCLEOTIDE SEQUENCE</scope>
    <source>
        <strain evidence="1">ND06-05F</strain>
    </source>
</reference>
<dbReference type="AlphaFoldDB" id="A0AAJ2PJH3"/>
<name>A0AAJ2PJH3_9ACTN</name>
<gene>
    <name evidence="1" type="ORF">PV367_02365</name>
</gene>